<accession>A0ABW1A4D9</accession>
<evidence type="ECO:0000259" key="1">
    <source>
        <dbReference type="Pfam" id="PF04149"/>
    </source>
</evidence>
<reference evidence="3" key="1">
    <citation type="journal article" date="2019" name="Int. J. Syst. Evol. Microbiol.">
        <title>The Global Catalogue of Microorganisms (GCM) 10K type strain sequencing project: providing services to taxonomists for standard genome sequencing and annotation.</title>
        <authorList>
            <consortium name="The Broad Institute Genomics Platform"/>
            <consortium name="The Broad Institute Genome Sequencing Center for Infectious Disease"/>
            <person name="Wu L."/>
            <person name="Ma J."/>
        </authorList>
    </citation>
    <scope>NUCLEOTIDE SEQUENCE [LARGE SCALE GENOMIC DNA]</scope>
    <source>
        <strain evidence="3">KCTC 42087</strain>
    </source>
</reference>
<keyword evidence="3" id="KW-1185">Reference proteome</keyword>
<protein>
    <submittedName>
        <fullName evidence="2">DUF397 domain-containing protein</fullName>
    </submittedName>
</protein>
<dbReference type="EMBL" id="JBHSON010000043">
    <property type="protein sequence ID" value="MFC5749517.1"/>
    <property type="molecule type" value="Genomic_DNA"/>
</dbReference>
<organism evidence="2 3">
    <name type="scientific">Actinomadura rugatobispora</name>
    <dbReference type="NCBI Taxonomy" id="1994"/>
    <lineage>
        <taxon>Bacteria</taxon>
        <taxon>Bacillati</taxon>
        <taxon>Actinomycetota</taxon>
        <taxon>Actinomycetes</taxon>
        <taxon>Streptosporangiales</taxon>
        <taxon>Thermomonosporaceae</taxon>
        <taxon>Actinomadura</taxon>
    </lineage>
</organism>
<dbReference type="InterPro" id="IPR007278">
    <property type="entry name" value="DUF397"/>
</dbReference>
<name>A0ABW1A4D9_9ACTN</name>
<comment type="caution">
    <text evidence="2">The sequence shown here is derived from an EMBL/GenBank/DDBJ whole genome shotgun (WGS) entry which is preliminary data.</text>
</comment>
<evidence type="ECO:0000313" key="2">
    <source>
        <dbReference type="EMBL" id="MFC5749517.1"/>
    </source>
</evidence>
<proteinExistence type="predicted"/>
<dbReference type="Pfam" id="PF04149">
    <property type="entry name" value="DUF397"/>
    <property type="match status" value="1"/>
</dbReference>
<dbReference type="Proteomes" id="UP001596074">
    <property type="component" value="Unassembled WGS sequence"/>
</dbReference>
<evidence type="ECO:0000313" key="3">
    <source>
        <dbReference type="Proteomes" id="UP001596074"/>
    </source>
</evidence>
<dbReference type="RefSeq" id="WP_378285245.1">
    <property type="nucleotide sequence ID" value="NZ_JBHSON010000043.1"/>
</dbReference>
<sequence length="70" mass="7635">MSLPVDASRIRWRKASRSSGTGSDCVEIADVANTIAVRDSRDPAGPKILVTRAGWRELARRVADGELDVR</sequence>
<gene>
    <name evidence="2" type="ORF">ACFPZN_28175</name>
</gene>
<feature type="domain" description="DUF397" evidence="1">
    <location>
        <begin position="11"/>
        <end position="62"/>
    </location>
</feature>